<evidence type="ECO:0000256" key="1">
    <source>
        <dbReference type="SAM" id="MobiDB-lite"/>
    </source>
</evidence>
<reference evidence="3" key="1">
    <citation type="journal article" date="2018" name="Nat. Microbiol.">
        <title>Leveraging single-cell genomics to expand the fungal tree of life.</title>
        <authorList>
            <person name="Ahrendt S.R."/>
            <person name="Quandt C.A."/>
            <person name="Ciobanu D."/>
            <person name="Clum A."/>
            <person name="Salamov A."/>
            <person name="Andreopoulos B."/>
            <person name="Cheng J.F."/>
            <person name="Woyke T."/>
            <person name="Pelin A."/>
            <person name="Henrissat B."/>
            <person name="Reynolds N.K."/>
            <person name="Benny G.L."/>
            <person name="Smith M.E."/>
            <person name="James T.Y."/>
            <person name="Grigoriev I.V."/>
        </authorList>
    </citation>
    <scope>NUCLEOTIDE SEQUENCE [LARGE SCALE GENOMIC DNA]</scope>
</reference>
<accession>A0A4P9Y6K1</accession>
<feature type="compositionally biased region" description="Polar residues" evidence="1">
    <location>
        <begin position="164"/>
        <end position="178"/>
    </location>
</feature>
<feature type="compositionally biased region" description="Pro residues" evidence="1">
    <location>
        <begin position="184"/>
        <end position="199"/>
    </location>
</feature>
<dbReference type="AlphaFoldDB" id="A0A4P9Y6K1"/>
<feature type="compositionally biased region" description="Low complexity" evidence="1">
    <location>
        <begin position="207"/>
        <end position="217"/>
    </location>
</feature>
<protein>
    <submittedName>
        <fullName evidence="2">Uncharacterized protein</fullName>
    </submittedName>
</protein>
<feature type="region of interest" description="Disordered" evidence="1">
    <location>
        <begin position="1"/>
        <end position="217"/>
    </location>
</feature>
<feature type="compositionally biased region" description="Polar residues" evidence="1">
    <location>
        <begin position="143"/>
        <end position="153"/>
    </location>
</feature>
<feature type="compositionally biased region" description="Polar residues" evidence="1">
    <location>
        <begin position="1"/>
        <end position="13"/>
    </location>
</feature>
<evidence type="ECO:0000313" key="3">
    <source>
        <dbReference type="Proteomes" id="UP000267251"/>
    </source>
</evidence>
<evidence type="ECO:0000313" key="2">
    <source>
        <dbReference type="EMBL" id="RKP13861.1"/>
    </source>
</evidence>
<sequence>MITPNTTTSTGRSSRPLPTPPAKSLSSTHHPHKRVPSAGLPYSSSPQPPPPTFPHPGDSTNYFAPPSSLPDNSAPYLNFPEPSFPEPSSPHYVTQETSTSSTTTTPLGGGISLSIQDLSSASASASATDHFSTHGLSRPPRSHSMNHSPTHQQHFGDEEDGDFFTSTLHQLHQTASFHTSSLPAPSPLTAPAPPIIGPPRKPESHDPSSPSPRDSIQ</sequence>
<keyword evidence="3" id="KW-1185">Reference proteome</keyword>
<organism evidence="2 3">
    <name type="scientific">Piptocephalis cylindrospora</name>
    <dbReference type="NCBI Taxonomy" id="1907219"/>
    <lineage>
        <taxon>Eukaryota</taxon>
        <taxon>Fungi</taxon>
        <taxon>Fungi incertae sedis</taxon>
        <taxon>Zoopagomycota</taxon>
        <taxon>Zoopagomycotina</taxon>
        <taxon>Zoopagomycetes</taxon>
        <taxon>Zoopagales</taxon>
        <taxon>Piptocephalidaceae</taxon>
        <taxon>Piptocephalis</taxon>
    </lineage>
</organism>
<name>A0A4P9Y6K1_9FUNG</name>
<proteinExistence type="predicted"/>
<gene>
    <name evidence="2" type="ORF">BJ684DRAFT_19681</name>
</gene>
<dbReference type="EMBL" id="KZ987930">
    <property type="protein sequence ID" value="RKP13861.1"/>
    <property type="molecule type" value="Genomic_DNA"/>
</dbReference>
<dbReference type="Proteomes" id="UP000267251">
    <property type="component" value="Unassembled WGS sequence"/>
</dbReference>